<keyword evidence="2" id="KW-1133">Transmembrane helix</keyword>
<name>M8BLG8_AEGTA</name>
<proteinExistence type="predicted"/>
<keyword evidence="2" id="KW-0472">Membrane</keyword>
<evidence type="ECO:0000256" key="1">
    <source>
        <dbReference type="SAM" id="MobiDB-lite"/>
    </source>
</evidence>
<sequence length="252" mass="27376">MDGKTPHLLPLSLSEAKKKIRDDVPLVCGWALLNAFATLCGVASGYIAEYIHVSCSQSSFILPCIELTDAEAARLIALCVGMLCCAPSQAAAAALALLLPCQRRRARRTLAYLALAVTILFHCLFASTVWVFLAADPGYIFGRIYFTAGFCFFVVADLLSFRALLGGDGWGIKSSNPNSASINSQIFPNHQKRPPKYFFIAEEEEWPNALADLKEQDSAEAVADDLQEQESADAMADFEEESADAVSVALER</sequence>
<feature type="transmembrane region" description="Helical" evidence="2">
    <location>
        <begin position="75"/>
        <end position="98"/>
    </location>
</feature>
<evidence type="ECO:0008006" key="4">
    <source>
        <dbReference type="Google" id="ProtNLM"/>
    </source>
</evidence>
<evidence type="ECO:0000256" key="2">
    <source>
        <dbReference type="SAM" id="Phobius"/>
    </source>
</evidence>
<feature type="transmembrane region" description="Helical" evidence="2">
    <location>
        <begin position="110"/>
        <end position="132"/>
    </location>
</feature>
<reference evidence="3" key="1">
    <citation type="submission" date="2015-06" db="UniProtKB">
        <authorList>
            <consortium name="EnsemblPlants"/>
        </authorList>
    </citation>
    <scope>IDENTIFICATION</scope>
</reference>
<keyword evidence="2" id="KW-0812">Transmembrane</keyword>
<evidence type="ECO:0000313" key="3">
    <source>
        <dbReference type="EnsemblPlants" id="EMT25810"/>
    </source>
</evidence>
<dbReference type="AlphaFoldDB" id="M8BLG8"/>
<accession>M8BLG8</accession>
<dbReference type="EnsemblPlants" id="EMT25810">
    <property type="protein sequence ID" value="EMT25810"/>
    <property type="gene ID" value="F775_43230"/>
</dbReference>
<organism evidence="3">
    <name type="scientific">Aegilops tauschii</name>
    <name type="common">Tausch's goatgrass</name>
    <name type="synonym">Aegilops squarrosa</name>
    <dbReference type="NCBI Taxonomy" id="37682"/>
    <lineage>
        <taxon>Eukaryota</taxon>
        <taxon>Viridiplantae</taxon>
        <taxon>Streptophyta</taxon>
        <taxon>Embryophyta</taxon>
        <taxon>Tracheophyta</taxon>
        <taxon>Spermatophyta</taxon>
        <taxon>Magnoliopsida</taxon>
        <taxon>Liliopsida</taxon>
        <taxon>Poales</taxon>
        <taxon>Poaceae</taxon>
        <taxon>BOP clade</taxon>
        <taxon>Pooideae</taxon>
        <taxon>Triticodae</taxon>
        <taxon>Triticeae</taxon>
        <taxon>Triticinae</taxon>
        <taxon>Aegilops</taxon>
    </lineage>
</organism>
<protein>
    <recommendedName>
        <fullName evidence="4">Transmembrane protein</fullName>
    </recommendedName>
</protein>
<feature type="transmembrane region" description="Helical" evidence="2">
    <location>
        <begin position="27"/>
        <end position="48"/>
    </location>
</feature>
<feature type="compositionally biased region" description="Acidic residues" evidence="1">
    <location>
        <begin position="222"/>
        <end position="243"/>
    </location>
</feature>
<feature type="region of interest" description="Disordered" evidence="1">
    <location>
        <begin position="216"/>
        <end position="252"/>
    </location>
</feature>
<feature type="transmembrane region" description="Helical" evidence="2">
    <location>
        <begin position="144"/>
        <end position="165"/>
    </location>
</feature>